<gene>
    <name evidence="3" type="ORF">EUX98_g887</name>
</gene>
<evidence type="ECO:0000256" key="2">
    <source>
        <dbReference type="SAM" id="SignalP"/>
    </source>
</evidence>
<reference evidence="3 4" key="1">
    <citation type="submission" date="2019-02" db="EMBL/GenBank/DDBJ databases">
        <title>Genome sequencing of the rare red list fungi Antrodiella citrinella (Flaviporus citrinellus).</title>
        <authorList>
            <person name="Buettner E."/>
            <person name="Kellner H."/>
        </authorList>
    </citation>
    <scope>NUCLEOTIDE SEQUENCE [LARGE SCALE GENOMIC DNA]</scope>
    <source>
        <strain evidence="3 4">DSM 108506</strain>
    </source>
</reference>
<feature type="transmembrane region" description="Helical" evidence="1">
    <location>
        <begin position="147"/>
        <end position="171"/>
    </location>
</feature>
<dbReference type="EMBL" id="SGPM01000008">
    <property type="protein sequence ID" value="THH33295.1"/>
    <property type="molecule type" value="Genomic_DNA"/>
</dbReference>
<feature type="transmembrane region" description="Helical" evidence="1">
    <location>
        <begin position="70"/>
        <end position="90"/>
    </location>
</feature>
<feature type="chain" id="PRO_5020354564" description="Transmembrane protein" evidence="2">
    <location>
        <begin position="18"/>
        <end position="299"/>
    </location>
</feature>
<protein>
    <recommendedName>
        <fullName evidence="5">Transmembrane protein</fullName>
    </recommendedName>
</protein>
<dbReference type="OrthoDB" id="3210850at2759"/>
<evidence type="ECO:0000256" key="1">
    <source>
        <dbReference type="SAM" id="Phobius"/>
    </source>
</evidence>
<evidence type="ECO:0000313" key="4">
    <source>
        <dbReference type="Proteomes" id="UP000308730"/>
    </source>
</evidence>
<keyword evidence="1" id="KW-0472">Membrane</keyword>
<dbReference type="PANTHER" id="PTHR38848:SF3">
    <property type="entry name" value="G-PROTEIN COUPLED RECEPTORS FAMILY 3 PROFILE DOMAIN-CONTAINING PROTEIN"/>
    <property type="match status" value="1"/>
</dbReference>
<evidence type="ECO:0008006" key="5">
    <source>
        <dbReference type="Google" id="ProtNLM"/>
    </source>
</evidence>
<organism evidence="3 4">
    <name type="scientific">Antrodiella citrinella</name>
    <dbReference type="NCBI Taxonomy" id="2447956"/>
    <lineage>
        <taxon>Eukaryota</taxon>
        <taxon>Fungi</taxon>
        <taxon>Dikarya</taxon>
        <taxon>Basidiomycota</taxon>
        <taxon>Agaricomycotina</taxon>
        <taxon>Agaricomycetes</taxon>
        <taxon>Polyporales</taxon>
        <taxon>Steccherinaceae</taxon>
        <taxon>Antrodiella</taxon>
    </lineage>
</organism>
<proteinExistence type="predicted"/>
<keyword evidence="1" id="KW-1133">Transmembrane helix</keyword>
<keyword evidence="1" id="KW-0812">Transmembrane</keyword>
<keyword evidence="4" id="KW-1185">Reference proteome</keyword>
<accession>A0A4S4N4H1</accession>
<dbReference type="Proteomes" id="UP000308730">
    <property type="component" value="Unassembled WGS sequence"/>
</dbReference>
<name>A0A4S4N4H1_9APHY</name>
<feature type="transmembrane region" description="Helical" evidence="1">
    <location>
        <begin position="29"/>
        <end position="49"/>
    </location>
</feature>
<sequence>MKFISLIFCAASILVHGLSLELNEAVCTSGIAICIGFYVTSKIFLFLFLSEKVHIVWSSTQGCPRIKSPIYMACMLVILMYTSVGVYLVWERIAYFEDLGRVCIIGLKRLGSVLLLSYDVCSNVTLLIMFLWPLHRARVRNLYLRSIALRAIYATLIMLTSSTVNIVVLTAMDGRETGWVCLVSFSGDIIVNAAVLFWATSGSSLRPAAPAGAIDGAFTPSGAFVGPVCLPTTSECTESTVVISEGDVEEVYGSEWCVSVLPMPISKPCLELSVITEQDEKDMSTMSLEELDEEYMKRE</sequence>
<dbReference type="AlphaFoldDB" id="A0A4S4N4H1"/>
<feature type="signal peptide" evidence="2">
    <location>
        <begin position="1"/>
        <end position="17"/>
    </location>
</feature>
<feature type="transmembrane region" description="Helical" evidence="1">
    <location>
        <begin position="110"/>
        <end position="135"/>
    </location>
</feature>
<comment type="caution">
    <text evidence="3">The sequence shown here is derived from an EMBL/GenBank/DDBJ whole genome shotgun (WGS) entry which is preliminary data.</text>
</comment>
<dbReference type="PANTHER" id="PTHR38848">
    <property type="entry name" value="G-PROTEIN COUPLED RECEPTORS FAMILY 3 PROFILE DOMAIN-CONTAINING PROTEIN"/>
    <property type="match status" value="1"/>
</dbReference>
<evidence type="ECO:0000313" key="3">
    <source>
        <dbReference type="EMBL" id="THH33295.1"/>
    </source>
</evidence>
<feature type="transmembrane region" description="Helical" evidence="1">
    <location>
        <begin position="177"/>
        <end position="199"/>
    </location>
</feature>
<keyword evidence="2" id="KW-0732">Signal</keyword>